<feature type="region of interest" description="Disordered" evidence="3">
    <location>
        <begin position="396"/>
        <end position="415"/>
    </location>
</feature>
<evidence type="ECO:0000256" key="1">
    <source>
        <dbReference type="ARBA" id="ARBA00022801"/>
    </source>
</evidence>
<dbReference type="Gene3D" id="3.40.50.300">
    <property type="entry name" value="P-loop containing nucleotide triphosphate hydrolases"/>
    <property type="match status" value="1"/>
</dbReference>
<dbReference type="GO" id="GO:0016787">
    <property type="term" value="F:hydrolase activity"/>
    <property type="evidence" value="ECO:0007669"/>
    <property type="project" value="UniProtKB-KW"/>
</dbReference>
<dbReference type="CDD" id="cd18793">
    <property type="entry name" value="SF2_C_SNF"/>
    <property type="match status" value="1"/>
</dbReference>
<dbReference type="Pfam" id="PF00271">
    <property type="entry name" value="Helicase_C"/>
    <property type="match status" value="1"/>
</dbReference>
<dbReference type="PROSITE" id="PS50966">
    <property type="entry name" value="ZF_SWIM"/>
    <property type="match status" value="1"/>
</dbReference>
<dbReference type="Pfam" id="PF04434">
    <property type="entry name" value="SWIM"/>
    <property type="match status" value="1"/>
</dbReference>
<dbReference type="Gene3D" id="3.40.50.10810">
    <property type="entry name" value="Tandem AAA-ATPase domain"/>
    <property type="match status" value="1"/>
</dbReference>
<dbReference type="InterPro" id="IPR049730">
    <property type="entry name" value="SNF2/RAD54-like_C"/>
</dbReference>
<dbReference type="PROSITE" id="PS51194">
    <property type="entry name" value="HELICASE_CTER"/>
    <property type="match status" value="1"/>
</dbReference>
<evidence type="ECO:0000313" key="8">
    <source>
        <dbReference type="Proteomes" id="UP001595748"/>
    </source>
</evidence>
<dbReference type="Pfam" id="PF00176">
    <property type="entry name" value="SNF2-rel_dom"/>
    <property type="match status" value="1"/>
</dbReference>
<feature type="domain" description="Helicase C-terminal" evidence="6">
    <location>
        <begin position="962"/>
        <end position="1115"/>
    </location>
</feature>
<dbReference type="InterPro" id="IPR014001">
    <property type="entry name" value="Helicase_ATP-bd"/>
</dbReference>
<dbReference type="InterPro" id="IPR001650">
    <property type="entry name" value="Helicase_C-like"/>
</dbReference>
<sequence length="1124" mass="123218">MKLSRLPPGFGLDAAAQALALRQEAVSGVRREWTERGWKATGVVMDGGVDYFPSIEVTPPPDPQLLESNCSCGRYRCRHAAALVLATDPPEGTPPSRQVTANLDTLDPRLRQWLSGFESVEDKGGGRGRQYELRYALRVQNVTVRGLPAQSRRATLQLLRVPLLTGAANVAAAEPYPMPKKVSAAPAFVQRDADALQLMEVATLPAHAPGRWEDTLYAVLDHPAGTLLLDTLLDAGRLCWGDAATRLTRGPVLKGEPGWVTDDAGLQLPSLIVLDVPGAIVLPLARPWAVDPRFMTLSRIEVSGPPERVARFLSGPAVNAAQAEALAQAMNASNLPLPVPVSLNVTEAELPFTPQLHLSSRTTTAGVLSEDALREEVVTFPTAEYRRAYGGSEVRENASQAGASQAGASQTSASQASHVTVFHGGNIVRVPRQPRAEERAERLIGEAGFQTLENTFFEYTLPAQVAGLLSLGDEESWLDFMRVGLEDLERQGIDVIVHPDFPLRFAEISDWYGEARDGQTPGWFTLDLGIVVDGQRVSLIPVLADLIARQPELFTPGALDALNDDDLIFATLGDGRRVPLPAGRVRAILSVLVELHLRELPEGPLRLPLLDAARLASLEQSVQARWVGAERLMALGQKLRDFGGIQPIAPPAGLHAELRPYQLQGLAWLQFLREYEMGGILADDMGLGKTISTLAHLLIEKNEGRADLPSLVVVPTSVIGNWEAEAAKFTPSLRVLTLHGKDRLARFAQVPDADLVLTTYPLLPRDIEELNVHEFHFVILDEAQNIKNSKTAAAKAAGSLHARHRLCLTGTPLENHLGELWSQFHFLAPGLLHDERTFRELYRTPIEKKGDPYRRAALAARVRPFILRREKRDVARELPPKTEIPVRVTLEGDQRDLYETVRVTMESRVREELQSRGLARSTIAILDALLKLRQTVTDPRLVKLEAARNVENNAKLDWLEGNLPQMIEEGRRVLIFSGFATLLGHLEPVLQAQGIPYSKLTGQTLDRQAQIEAFQSGQTHVFLITLKAGGVGLNLTAADTVIHYDPWWNPAAEDQATDRAYRIGQDKPVFVYKLIAAGSVEERILDLQARKAALARGILDGGLSDATQLTAQDLDRLFAPLDGE</sequence>
<feature type="domain" description="Helicase ATP-binding" evidence="5">
    <location>
        <begin position="670"/>
        <end position="830"/>
    </location>
</feature>
<evidence type="ECO:0000256" key="3">
    <source>
        <dbReference type="SAM" id="MobiDB-lite"/>
    </source>
</evidence>
<comment type="caution">
    <text evidence="7">The sequence shown here is derived from an EMBL/GenBank/DDBJ whole genome shotgun (WGS) entry which is preliminary data.</text>
</comment>
<proteinExistence type="predicted"/>
<keyword evidence="7" id="KW-0347">Helicase</keyword>
<keyword evidence="2" id="KW-0479">Metal-binding</keyword>
<dbReference type="InterPro" id="IPR038718">
    <property type="entry name" value="SNF2-like_sf"/>
</dbReference>
<dbReference type="CDD" id="cd18012">
    <property type="entry name" value="DEXQc_arch_SWI2_SNF2"/>
    <property type="match status" value="1"/>
</dbReference>
<keyword evidence="7" id="KW-0547">Nucleotide-binding</keyword>
<dbReference type="EMBL" id="JBHRZF010000125">
    <property type="protein sequence ID" value="MFC3861125.1"/>
    <property type="molecule type" value="Genomic_DNA"/>
</dbReference>
<keyword evidence="8" id="KW-1185">Reference proteome</keyword>
<dbReference type="Proteomes" id="UP001595748">
    <property type="component" value="Unassembled WGS sequence"/>
</dbReference>
<keyword evidence="2" id="KW-0863">Zinc-finger</keyword>
<dbReference type="InterPro" id="IPR007527">
    <property type="entry name" value="Znf_SWIM"/>
</dbReference>
<organism evidence="7 8">
    <name type="scientific">Deinococcus antarcticus</name>
    <dbReference type="NCBI Taxonomy" id="1298767"/>
    <lineage>
        <taxon>Bacteria</taxon>
        <taxon>Thermotogati</taxon>
        <taxon>Deinococcota</taxon>
        <taxon>Deinococci</taxon>
        <taxon>Deinococcales</taxon>
        <taxon>Deinococcaceae</taxon>
        <taxon>Deinococcus</taxon>
    </lineage>
</organism>
<dbReference type="SMART" id="SM00487">
    <property type="entry name" value="DEXDc"/>
    <property type="match status" value="1"/>
</dbReference>
<dbReference type="PANTHER" id="PTHR10799">
    <property type="entry name" value="SNF2/RAD54 HELICASE FAMILY"/>
    <property type="match status" value="1"/>
</dbReference>
<dbReference type="SUPFAM" id="SSF52540">
    <property type="entry name" value="P-loop containing nucleoside triphosphate hydrolases"/>
    <property type="match status" value="2"/>
</dbReference>
<evidence type="ECO:0000256" key="2">
    <source>
        <dbReference type="PROSITE-ProRule" id="PRU00325"/>
    </source>
</evidence>
<evidence type="ECO:0000259" key="6">
    <source>
        <dbReference type="PROSITE" id="PS51194"/>
    </source>
</evidence>
<evidence type="ECO:0000259" key="4">
    <source>
        <dbReference type="PROSITE" id="PS50966"/>
    </source>
</evidence>
<feature type="compositionally biased region" description="Low complexity" evidence="3">
    <location>
        <begin position="398"/>
        <end position="415"/>
    </location>
</feature>
<evidence type="ECO:0000259" key="5">
    <source>
        <dbReference type="PROSITE" id="PS51192"/>
    </source>
</evidence>
<keyword evidence="7" id="KW-0067">ATP-binding</keyword>
<keyword evidence="1 7" id="KW-0378">Hydrolase</keyword>
<dbReference type="InterPro" id="IPR027417">
    <property type="entry name" value="P-loop_NTPase"/>
</dbReference>
<dbReference type="EC" id="3.6.4.-" evidence="7"/>
<dbReference type="RefSeq" id="WP_380077712.1">
    <property type="nucleotide sequence ID" value="NZ_JBHRZF010000125.1"/>
</dbReference>
<reference evidence="8" key="1">
    <citation type="journal article" date="2019" name="Int. J. Syst. Evol. Microbiol.">
        <title>The Global Catalogue of Microorganisms (GCM) 10K type strain sequencing project: providing services to taxonomists for standard genome sequencing and annotation.</title>
        <authorList>
            <consortium name="The Broad Institute Genomics Platform"/>
            <consortium name="The Broad Institute Genome Sequencing Center for Infectious Disease"/>
            <person name="Wu L."/>
            <person name="Ma J."/>
        </authorList>
    </citation>
    <scope>NUCLEOTIDE SEQUENCE [LARGE SCALE GENOMIC DNA]</scope>
    <source>
        <strain evidence="8">CCTCC AB 2013263</strain>
    </source>
</reference>
<keyword evidence="2" id="KW-0862">Zinc</keyword>
<evidence type="ECO:0000313" key="7">
    <source>
        <dbReference type="EMBL" id="MFC3861125.1"/>
    </source>
</evidence>
<gene>
    <name evidence="7" type="ORF">ACFOPQ_10175</name>
</gene>
<name>A0ABV8A7B8_9DEIO</name>
<dbReference type="SMART" id="SM00490">
    <property type="entry name" value="HELICc"/>
    <property type="match status" value="1"/>
</dbReference>
<dbReference type="GO" id="GO:0004386">
    <property type="term" value="F:helicase activity"/>
    <property type="evidence" value="ECO:0007669"/>
    <property type="project" value="UniProtKB-KW"/>
</dbReference>
<accession>A0ABV8A7B8</accession>
<feature type="domain" description="SWIM-type" evidence="4">
    <location>
        <begin position="55"/>
        <end position="88"/>
    </location>
</feature>
<dbReference type="PROSITE" id="PS51192">
    <property type="entry name" value="HELICASE_ATP_BIND_1"/>
    <property type="match status" value="1"/>
</dbReference>
<protein>
    <submittedName>
        <fullName evidence="7">DEAD/DEAH box helicase</fullName>
        <ecNumber evidence="7">3.6.4.-</ecNumber>
    </submittedName>
</protein>
<dbReference type="InterPro" id="IPR000330">
    <property type="entry name" value="SNF2_N"/>
</dbReference>